<evidence type="ECO:0008006" key="3">
    <source>
        <dbReference type="Google" id="ProtNLM"/>
    </source>
</evidence>
<dbReference type="EMBL" id="BAAAZN010000001">
    <property type="protein sequence ID" value="GAA3522679.1"/>
    <property type="molecule type" value="Genomic_DNA"/>
</dbReference>
<comment type="caution">
    <text evidence="1">The sequence shown here is derived from an EMBL/GenBank/DDBJ whole genome shotgun (WGS) entry which is preliminary data.</text>
</comment>
<sequence>MLRPTTGELLRAVHIQLAGQVLPALADGAPRRQLKSALHLLRRLERSWDLQATYLEADNLDLAETLDRALRALPAEAGTGYARLRTRFDRVRNRLPEREIAGSAAEAGVHDPGLAHLMTVNHALQEILADLQAALRHDRDLPSTALSPVTSMVSGLHRRLVARAGEAAGTHDDN</sequence>
<dbReference type="Proteomes" id="UP001500689">
    <property type="component" value="Unassembled WGS sequence"/>
</dbReference>
<evidence type="ECO:0000313" key="2">
    <source>
        <dbReference type="Proteomes" id="UP001500689"/>
    </source>
</evidence>
<protein>
    <recommendedName>
        <fullName evidence="3">CHAD domain-containing protein</fullName>
    </recommendedName>
</protein>
<dbReference type="RefSeq" id="WP_344854158.1">
    <property type="nucleotide sequence ID" value="NZ_BAAAZN010000001.1"/>
</dbReference>
<proteinExistence type="predicted"/>
<organism evidence="1 2">
    <name type="scientific">Amycolatopsis ultiminotia</name>
    <dbReference type="NCBI Taxonomy" id="543629"/>
    <lineage>
        <taxon>Bacteria</taxon>
        <taxon>Bacillati</taxon>
        <taxon>Actinomycetota</taxon>
        <taxon>Actinomycetes</taxon>
        <taxon>Pseudonocardiales</taxon>
        <taxon>Pseudonocardiaceae</taxon>
        <taxon>Amycolatopsis</taxon>
    </lineage>
</organism>
<evidence type="ECO:0000313" key="1">
    <source>
        <dbReference type="EMBL" id="GAA3522679.1"/>
    </source>
</evidence>
<reference evidence="2" key="1">
    <citation type="journal article" date="2019" name="Int. J. Syst. Evol. Microbiol.">
        <title>The Global Catalogue of Microorganisms (GCM) 10K type strain sequencing project: providing services to taxonomists for standard genome sequencing and annotation.</title>
        <authorList>
            <consortium name="The Broad Institute Genomics Platform"/>
            <consortium name="The Broad Institute Genome Sequencing Center for Infectious Disease"/>
            <person name="Wu L."/>
            <person name="Ma J."/>
        </authorList>
    </citation>
    <scope>NUCLEOTIDE SEQUENCE [LARGE SCALE GENOMIC DNA]</scope>
    <source>
        <strain evidence="2">JCM 16898</strain>
    </source>
</reference>
<name>A0ABP6UXE8_9PSEU</name>
<accession>A0ABP6UXE8</accession>
<keyword evidence="2" id="KW-1185">Reference proteome</keyword>
<gene>
    <name evidence="1" type="ORF">GCM10022222_00630</name>
</gene>